<keyword evidence="1" id="KW-0732">Signal</keyword>
<reference evidence="2 3" key="1">
    <citation type="submission" date="2018-11" db="EMBL/GenBank/DDBJ databases">
        <title>Genomes From Bacteria Associated with the Canine Oral Cavity: a Test Case for Automated Genome-Based Taxonomic Assignment.</title>
        <authorList>
            <person name="Coil D.A."/>
            <person name="Jospin G."/>
            <person name="Darling A.E."/>
            <person name="Wallis C."/>
            <person name="Davis I.J."/>
            <person name="Harris S."/>
            <person name="Eisen J.A."/>
            <person name="Holcombe L.J."/>
            <person name="O'Flynn C."/>
        </authorList>
    </citation>
    <scope>NUCLEOTIDE SEQUENCE [LARGE SCALE GENOMIC DNA]</scope>
    <source>
        <strain evidence="2 3">OH1426_COT-023</strain>
    </source>
</reference>
<dbReference type="RefSeq" id="WP_124789628.1">
    <property type="nucleotide sequence ID" value="NZ_RQYN01000011.1"/>
</dbReference>
<protein>
    <recommendedName>
        <fullName evidence="4">Lipoprotein</fullName>
    </recommendedName>
</protein>
<comment type="caution">
    <text evidence="2">The sequence shown here is derived from an EMBL/GenBank/DDBJ whole genome shotgun (WGS) entry which is preliminary data.</text>
</comment>
<gene>
    <name evidence="2" type="ORF">EII41_04705</name>
</gene>
<dbReference type="AlphaFoldDB" id="A0A3P1Z0Z2"/>
<evidence type="ECO:0000313" key="3">
    <source>
        <dbReference type="Proteomes" id="UP000279860"/>
    </source>
</evidence>
<evidence type="ECO:0000313" key="2">
    <source>
        <dbReference type="EMBL" id="RRD76992.1"/>
    </source>
</evidence>
<dbReference type="PROSITE" id="PS51257">
    <property type="entry name" value="PROKAR_LIPOPROTEIN"/>
    <property type="match status" value="1"/>
</dbReference>
<feature type="signal peptide" evidence="1">
    <location>
        <begin position="1"/>
        <end position="24"/>
    </location>
</feature>
<organism evidence="2 3">
    <name type="scientific">Tannerella forsythia</name>
    <name type="common">Bacteroides forsythus</name>
    <dbReference type="NCBI Taxonomy" id="28112"/>
    <lineage>
        <taxon>Bacteria</taxon>
        <taxon>Pseudomonadati</taxon>
        <taxon>Bacteroidota</taxon>
        <taxon>Bacteroidia</taxon>
        <taxon>Bacteroidales</taxon>
        <taxon>Tannerellaceae</taxon>
        <taxon>Tannerella</taxon>
    </lineage>
</organism>
<sequence length="231" mass="26256">MKQRMLNWSMVVCAILLVGCKNMGATTSDGAADSTQVASVEQTLELPALKPEEKIVFENDKVRIVEGEIVETDGGVYNTLYMQPKNAAYKRFKIEGTFLSFESVVGDAVLASEGTGTIRTLWVYNLTTGEKLLELESFSDYGIVIENDHQFTFYRYDDAFPQVSWNEEKAAWENRNHVPAELQNSDLEEAKKKSQEYLFGGLTLMAHQKVQVDVQKRKATPLNEYKWNYIE</sequence>
<feature type="chain" id="PRO_5018192582" description="Lipoprotein" evidence="1">
    <location>
        <begin position="25"/>
        <end position="231"/>
    </location>
</feature>
<proteinExistence type="predicted"/>
<dbReference type="Proteomes" id="UP000279860">
    <property type="component" value="Unassembled WGS sequence"/>
</dbReference>
<accession>A0A3P1Z0Z2</accession>
<name>A0A3P1Z0Z2_TANFO</name>
<evidence type="ECO:0000256" key="1">
    <source>
        <dbReference type="SAM" id="SignalP"/>
    </source>
</evidence>
<dbReference type="EMBL" id="RQYN01000011">
    <property type="protein sequence ID" value="RRD76992.1"/>
    <property type="molecule type" value="Genomic_DNA"/>
</dbReference>
<evidence type="ECO:0008006" key="4">
    <source>
        <dbReference type="Google" id="ProtNLM"/>
    </source>
</evidence>